<comment type="caution">
    <text evidence="8">The sequence shown here is derived from an EMBL/GenBank/DDBJ whole genome shotgun (WGS) entry which is preliminary data.</text>
</comment>
<comment type="subcellular location">
    <subcellularLocation>
        <location evidence="5">Endoplasmic reticulum membrane</location>
        <topology evidence="5">Multi-pass membrane protein</topology>
    </subcellularLocation>
    <subcellularLocation>
        <location evidence="1">Membrane</location>
        <topology evidence="1">Multi-pass membrane protein</topology>
    </subcellularLocation>
</comment>
<accession>A0ABP1QMZ1</accession>
<comment type="similarity">
    <text evidence="5">Belongs to the BCAP29/BCAP31 family.</text>
</comment>
<evidence type="ECO:0000256" key="4">
    <source>
        <dbReference type="ARBA" id="ARBA00023136"/>
    </source>
</evidence>
<keyword evidence="2 5" id="KW-0812">Transmembrane</keyword>
<feature type="transmembrane region" description="Helical" evidence="5">
    <location>
        <begin position="6"/>
        <end position="27"/>
    </location>
</feature>
<evidence type="ECO:0000256" key="3">
    <source>
        <dbReference type="ARBA" id="ARBA00022989"/>
    </source>
</evidence>
<name>A0ABP1QMZ1_9HEXA</name>
<comment type="function">
    <text evidence="5">May play a role in anterograde transport of membrane proteins from the endoplasmic reticulum to the Golgi.</text>
</comment>
<sequence length="278" mass="32138">MGYWWVGTAWFVHCQIIVILLSLSPFGKPRFWNKILGSRFITFINEKLWNIYILIGIPSLLVFLDSLRELHKYSAAEYDMYGDPITRKDAHIALLRAQRNYFISGAAVVLCLIVPKLMTILKENGELSLRNDATKSAFKSFRRLIDAMDVEGELGTRERERELEYGSQGGNGRPQNPTTPISRALISAMQTELERLAKDGINVNSSGVDDTRQRQLERDELEQIIREYEQNRTREQVRPPQPSQFWNRPLGRDINNNHTYSTIPPRRQPIPTSRFGLF</sequence>
<evidence type="ECO:0000256" key="2">
    <source>
        <dbReference type="ARBA" id="ARBA00022692"/>
    </source>
</evidence>
<keyword evidence="5" id="KW-0256">Endoplasmic reticulum</keyword>
<dbReference type="InterPro" id="IPR040463">
    <property type="entry name" value="BAP29/BAP31_N"/>
</dbReference>
<evidence type="ECO:0000259" key="7">
    <source>
        <dbReference type="Pfam" id="PF05529"/>
    </source>
</evidence>
<feature type="transmembrane region" description="Helical" evidence="5">
    <location>
        <begin position="48"/>
        <end position="64"/>
    </location>
</feature>
<feature type="region of interest" description="Disordered" evidence="6">
    <location>
        <begin position="231"/>
        <end position="278"/>
    </location>
</feature>
<keyword evidence="5" id="KW-0653">Protein transport</keyword>
<dbReference type="Proteomes" id="UP001642540">
    <property type="component" value="Unassembled WGS sequence"/>
</dbReference>
<feature type="domain" description="BAP29/BAP31 transmembrane" evidence="7">
    <location>
        <begin position="4"/>
        <end position="127"/>
    </location>
</feature>
<comment type="caution">
    <text evidence="5">Lacks conserved residue(s) required for the propagation of feature annotation.</text>
</comment>
<keyword evidence="3 5" id="KW-1133">Transmembrane helix</keyword>
<evidence type="ECO:0000313" key="8">
    <source>
        <dbReference type="EMBL" id="CAL8109019.1"/>
    </source>
</evidence>
<dbReference type="Pfam" id="PF05529">
    <property type="entry name" value="Bap31"/>
    <property type="match status" value="1"/>
</dbReference>
<dbReference type="PANTHER" id="PTHR12701">
    <property type="entry name" value="BCR-ASSOCIATED PROTEIN, BAP"/>
    <property type="match status" value="1"/>
</dbReference>
<dbReference type="PANTHER" id="PTHR12701:SF20">
    <property type="entry name" value="ENDOPLASMIC RETICULUM TRANSMEMBRANE PROTEIN"/>
    <property type="match status" value="1"/>
</dbReference>
<reference evidence="8 9" key="1">
    <citation type="submission" date="2024-08" db="EMBL/GenBank/DDBJ databases">
        <authorList>
            <person name="Cucini C."/>
            <person name="Frati F."/>
        </authorList>
    </citation>
    <scope>NUCLEOTIDE SEQUENCE [LARGE SCALE GENOMIC DNA]</scope>
</reference>
<protein>
    <recommendedName>
        <fullName evidence="5">Endoplasmic reticulum transmembrane protein</fullName>
    </recommendedName>
</protein>
<dbReference type="InterPro" id="IPR008417">
    <property type="entry name" value="BAP29/BAP31"/>
</dbReference>
<evidence type="ECO:0000256" key="5">
    <source>
        <dbReference type="RuleBase" id="RU367026"/>
    </source>
</evidence>
<keyword evidence="4 5" id="KW-0472">Membrane</keyword>
<proteinExistence type="inferred from homology"/>
<organism evidence="8 9">
    <name type="scientific">Orchesella dallaii</name>
    <dbReference type="NCBI Taxonomy" id="48710"/>
    <lineage>
        <taxon>Eukaryota</taxon>
        <taxon>Metazoa</taxon>
        <taxon>Ecdysozoa</taxon>
        <taxon>Arthropoda</taxon>
        <taxon>Hexapoda</taxon>
        <taxon>Collembola</taxon>
        <taxon>Entomobryomorpha</taxon>
        <taxon>Entomobryoidea</taxon>
        <taxon>Orchesellidae</taxon>
        <taxon>Orchesellinae</taxon>
        <taxon>Orchesella</taxon>
    </lineage>
</organism>
<evidence type="ECO:0000256" key="6">
    <source>
        <dbReference type="SAM" id="MobiDB-lite"/>
    </source>
</evidence>
<dbReference type="EMBL" id="CAXLJM020000040">
    <property type="protein sequence ID" value="CAL8109019.1"/>
    <property type="molecule type" value="Genomic_DNA"/>
</dbReference>
<gene>
    <name evidence="8" type="ORF">ODALV1_LOCUS13170</name>
</gene>
<feature type="region of interest" description="Disordered" evidence="6">
    <location>
        <begin position="156"/>
        <end position="178"/>
    </location>
</feature>
<keyword evidence="9" id="KW-1185">Reference proteome</keyword>
<evidence type="ECO:0000256" key="1">
    <source>
        <dbReference type="ARBA" id="ARBA00004141"/>
    </source>
</evidence>
<evidence type="ECO:0000313" key="9">
    <source>
        <dbReference type="Proteomes" id="UP001642540"/>
    </source>
</evidence>
<keyword evidence="5" id="KW-0813">Transport</keyword>
<keyword evidence="5" id="KW-0931">ER-Golgi transport</keyword>